<evidence type="ECO:0000313" key="1">
    <source>
        <dbReference type="EMBL" id="MBB6220769.1"/>
    </source>
</evidence>
<accession>A0A7X0DSL0</accession>
<reference evidence="1 2" key="1">
    <citation type="submission" date="2020-08" db="EMBL/GenBank/DDBJ databases">
        <title>Genomic Encyclopedia of Type Strains, Phase IV (KMG-V): Genome sequencing to study the core and pangenomes of soil and plant-associated prokaryotes.</title>
        <authorList>
            <person name="Whitman W."/>
        </authorList>
    </citation>
    <scope>NUCLEOTIDE SEQUENCE [LARGE SCALE GENOMIC DNA]</scope>
    <source>
        <strain evidence="1 2">SEMIA 4011</strain>
    </source>
</reference>
<dbReference type="RefSeq" id="WP_184693483.1">
    <property type="nucleotide sequence ID" value="NZ_JACIIJ010000003.1"/>
</dbReference>
<protein>
    <submittedName>
        <fullName evidence="1">Uncharacterized protein</fullName>
    </submittedName>
</protein>
<name>A0A7X0DSL0_RHILE</name>
<gene>
    <name evidence="1" type="ORF">GGE66_001727</name>
</gene>
<sequence>MFGFFKRSGSKIVVVASLNARLQPMDRGELEDALDAFMEKQKHGMRVVGGGTLQASSGEIQQCDIEIEVDDPTDAKLTLLTKALESMLAPVGSILHIPDQQRSVNFGRQHGLAIYVNGTDLSAAVYETCDINHVVAEFGRLLEAEGMVASNWQGPQNTALYIYGSDFDTMLSRLKPFIESYPLLERCRIERIA</sequence>
<comment type="caution">
    <text evidence="1">The sequence shown here is derived from an EMBL/GenBank/DDBJ whole genome shotgun (WGS) entry which is preliminary data.</text>
</comment>
<proteinExistence type="predicted"/>
<dbReference type="Proteomes" id="UP000517187">
    <property type="component" value="Unassembled WGS sequence"/>
</dbReference>
<organism evidence="1 2">
    <name type="scientific">Rhizobium leguminosarum</name>
    <dbReference type="NCBI Taxonomy" id="384"/>
    <lineage>
        <taxon>Bacteria</taxon>
        <taxon>Pseudomonadati</taxon>
        <taxon>Pseudomonadota</taxon>
        <taxon>Alphaproteobacteria</taxon>
        <taxon>Hyphomicrobiales</taxon>
        <taxon>Rhizobiaceae</taxon>
        <taxon>Rhizobium/Agrobacterium group</taxon>
        <taxon>Rhizobium</taxon>
    </lineage>
</organism>
<evidence type="ECO:0000313" key="2">
    <source>
        <dbReference type="Proteomes" id="UP000517187"/>
    </source>
</evidence>
<dbReference type="EMBL" id="JACIIJ010000003">
    <property type="protein sequence ID" value="MBB6220769.1"/>
    <property type="molecule type" value="Genomic_DNA"/>
</dbReference>
<dbReference type="AlphaFoldDB" id="A0A7X0DSL0"/>